<dbReference type="EMBL" id="JACHNH010000001">
    <property type="protein sequence ID" value="MBB4760700.1"/>
    <property type="molecule type" value="Genomic_DNA"/>
</dbReference>
<dbReference type="AlphaFoldDB" id="A0A7W7MNM8"/>
<evidence type="ECO:0000259" key="1">
    <source>
        <dbReference type="PROSITE" id="PS50801"/>
    </source>
</evidence>
<sequence>MVEVAGDIDADTAPTLSAALTAAIRVTPRICCDLRGVDFFGADGANVLATAHLQAAHARGAFSVRGVHGVAAQVLDLTGLNGILRMDD</sequence>
<proteinExistence type="predicted"/>
<evidence type="ECO:0000313" key="2">
    <source>
        <dbReference type="EMBL" id="MBB4760700.1"/>
    </source>
</evidence>
<name>A0A7W7MNM8_9ACTN</name>
<dbReference type="InterPro" id="IPR036513">
    <property type="entry name" value="STAS_dom_sf"/>
</dbReference>
<organism evidence="2 3">
    <name type="scientific">Actinoplanes digitatis</name>
    <dbReference type="NCBI Taxonomy" id="1868"/>
    <lineage>
        <taxon>Bacteria</taxon>
        <taxon>Bacillati</taxon>
        <taxon>Actinomycetota</taxon>
        <taxon>Actinomycetes</taxon>
        <taxon>Micromonosporales</taxon>
        <taxon>Micromonosporaceae</taxon>
        <taxon>Actinoplanes</taxon>
    </lineage>
</organism>
<dbReference type="Proteomes" id="UP000578112">
    <property type="component" value="Unassembled WGS sequence"/>
</dbReference>
<protein>
    <submittedName>
        <fullName evidence="2">Anti-anti-sigma factor</fullName>
    </submittedName>
</protein>
<dbReference type="Gene3D" id="3.30.750.24">
    <property type="entry name" value="STAS domain"/>
    <property type="match status" value="1"/>
</dbReference>
<dbReference type="CDD" id="cd07043">
    <property type="entry name" value="STAS_anti-anti-sigma_factors"/>
    <property type="match status" value="1"/>
</dbReference>
<comment type="caution">
    <text evidence="2">The sequence shown here is derived from an EMBL/GenBank/DDBJ whole genome shotgun (WGS) entry which is preliminary data.</text>
</comment>
<feature type="domain" description="STAS" evidence="1">
    <location>
        <begin position="1"/>
        <end position="88"/>
    </location>
</feature>
<reference evidence="2 3" key="1">
    <citation type="submission" date="2020-08" db="EMBL/GenBank/DDBJ databases">
        <title>Sequencing the genomes of 1000 actinobacteria strains.</title>
        <authorList>
            <person name="Klenk H.-P."/>
        </authorList>
    </citation>
    <scope>NUCLEOTIDE SEQUENCE [LARGE SCALE GENOMIC DNA]</scope>
    <source>
        <strain evidence="2 3">DSM 43149</strain>
    </source>
</reference>
<gene>
    <name evidence="2" type="ORF">BJ971_001256</name>
</gene>
<dbReference type="PROSITE" id="PS50801">
    <property type="entry name" value="STAS"/>
    <property type="match status" value="1"/>
</dbReference>
<dbReference type="Pfam" id="PF13466">
    <property type="entry name" value="STAS_2"/>
    <property type="match status" value="1"/>
</dbReference>
<accession>A0A7W7MNM8</accession>
<evidence type="ECO:0000313" key="3">
    <source>
        <dbReference type="Proteomes" id="UP000578112"/>
    </source>
</evidence>
<dbReference type="InterPro" id="IPR002645">
    <property type="entry name" value="STAS_dom"/>
</dbReference>
<keyword evidence="3" id="KW-1185">Reference proteome</keyword>
<dbReference type="InterPro" id="IPR058548">
    <property type="entry name" value="MlaB-like_STAS"/>
</dbReference>
<dbReference type="SUPFAM" id="SSF52091">
    <property type="entry name" value="SpoIIaa-like"/>
    <property type="match status" value="1"/>
</dbReference>